<sequence length="347" mass="37603">MSRRSPFEIGGFHIPPGTRRTVDLPVSVLSDHTPVNMSAHVIHGQEDGPTLFVSAAIHGDEVIGVEIARRLLRSRQFARLSGTLIVVPIVNTFGFLNHSRYLPDRRDLNRCFPGSEGGSLASRLAHLFMTEIVGRSDLGIDLHSAAIHRTNMPQIRVSPKREETLAYADAFGAPVVIRSGLRDGSLRQEAQKVGVDILLYEAGEGLRFDEQSARVGVAGILRVMHALGMIPEDGVPLAEVVPVRANDSAWERAPAGGLLRAYKTTGEMVEEGEVLGIVADPFGEEEVELLASQAGLIIGRANLPIVNEGDALFHIARMVNVSEAESRIESLSAQLEGATMFDEDEII</sequence>
<feature type="domain" description="Succinylglutamate desuccinylase/Aspartoacylase catalytic" evidence="5">
    <location>
        <begin position="47"/>
        <end position="226"/>
    </location>
</feature>
<organism evidence="6 7">
    <name type="scientific">Tritonibacter horizontis</name>
    <dbReference type="NCBI Taxonomy" id="1768241"/>
    <lineage>
        <taxon>Bacteria</taxon>
        <taxon>Pseudomonadati</taxon>
        <taxon>Pseudomonadota</taxon>
        <taxon>Alphaproteobacteria</taxon>
        <taxon>Rhodobacterales</taxon>
        <taxon>Paracoccaceae</taxon>
        <taxon>Tritonibacter</taxon>
    </lineage>
</organism>
<dbReference type="Gene3D" id="3.40.630.10">
    <property type="entry name" value="Zn peptidases"/>
    <property type="match status" value="1"/>
</dbReference>
<dbReference type="Proteomes" id="UP000068382">
    <property type="component" value="Unassembled WGS sequence"/>
</dbReference>
<dbReference type="Pfam" id="PF24827">
    <property type="entry name" value="AstE_AspA_cat"/>
    <property type="match status" value="1"/>
</dbReference>
<keyword evidence="2" id="KW-0479">Metal-binding</keyword>
<evidence type="ECO:0000256" key="1">
    <source>
        <dbReference type="ARBA" id="ARBA00001947"/>
    </source>
</evidence>
<proteinExistence type="predicted"/>
<dbReference type="PANTHER" id="PTHR37326:SF2">
    <property type="entry name" value="SUCCINYLGLUTAMATE DESUCCINYLASE_ASPARTOACYLASE FAMILY PROTEIN"/>
    <property type="match status" value="1"/>
</dbReference>
<keyword evidence="4" id="KW-0862">Zinc</keyword>
<dbReference type="GO" id="GO:0016811">
    <property type="term" value="F:hydrolase activity, acting on carbon-nitrogen (but not peptide) bonds, in linear amides"/>
    <property type="evidence" value="ECO:0007669"/>
    <property type="project" value="InterPro"/>
</dbReference>
<name>A0A132BUW8_9RHOB</name>
<dbReference type="EMBL" id="LPUY01000078">
    <property type="protein sequence ID" value="KUP92188.1"/>
    <property type="molecule type" value="Genomic_DNA"/>
</dbReference>
<dbReference type="RefSeq" id="WP_068245403.1">
    <property type="nucleotide sequence ID" value="NZ_LPUY01000078.1"/>
</dbReference>
<reference evidence="6 7" key="1">
    <citation type="submission" date="2015-12" db="EMBL/GenBank/DDBJ databases">
        <title>Genome sequence of the marine Rhodobacteraceae strain O3.65, Candidatus Tritonibacter horizontis.</title>
        <authorList>
            <person name="Poehlein A."/>
            <person name="Giebel H.A."/>
            <person name="Voget S."/>
            <person name="Brinkhoff T."/>
        </authorList>
    </citation>
    <scope>NUCLEOTIDE SEQUENCE [LARGE SCALE GENOMIC DNA]</scope>
    <source>
        <strain evidence="6 7">O3.65</strain>
    </source>
</reference>
<accession>A0A132BUW8</accession>
<keyword evidence="3 6" id="KW-0378">Hydrolase</keyword>
<dbReference type="CDD" id="cd06251">
    <property type="entry name" value="M14_ASTE_ASPA-like"/>
    <property type="match status" value="1"/>
</dbReference>
<comment type="caution">
    <text evidence="6">The sequence shown here is derived from an EMBL/GenBank/DDBJ whole genome shotgun (WGS) entry which is preliminary data.</text>
</comment>
<keyword evidence="7" id="KW-1185">Reference proteome</keyword>
<dbReference type="InterPro" id="IPR043795">
    <property type="entry name" value="N-alpha-Ac-DABA-like"/>
</dbReference>
<dbReference type="InterPro" id="IPR055438">
    <property type="entry name" value="AstE_AspA_cat"/>
</dbReference>
<dbReference type="EC" id="3.5.1.-" evidence="6"/>
<dbReference type="PIRSF" id="PIRSF039012">
    <property type="entry name" value="ASP"/>
    <property type="match status" value="1"/>
</dbReference>
<evidence type="ECO:0000256" key="4">
    <source>
        <dbReference type="ARBA" id="ARBA00022833"/>
    </source>
</evidence>
<gene>
    <name evidence="6" type="primary">doeB_2</name>
    <name evidence="6" type="ORF">TRIHO_30120</name>
</gene>
<evidence type="ECO:0000259" key="5">
    <source>
        <dbReference type="Pfam" id="PF24827"/>
    </source>
</evidence>
<dbReference type="PATRIC" id="fig|1768241.3.peg.3150"/>
<dbReference type="PANTHER" id="PTHR37326">
    <property type="entry name" value="BLL3975 PROTEIN"/>
    <property type="match status" value="1"/>
</dbReference>
<dbReference type="OrthoDB" id="9782876at2"/>
<dbReference type="AlphaFoldDB" id="A0A132BUW8"/>
<evidence type="ECO:0000313" key="6">
    <source>
        <dbReference type="EMBL" id="KUP92188.1"/>
    </source>
</evidence>
<dbReference type="GO" id="GO:0046872">
    <property type="term" value="F:metal ion binding"/>
    <property type="evidence" value="ECO:0007669"/>
    <property type="project" value="UniProtKB-KW"/>
</dbReference>
<dbReference type="InterPro" id="IPR053138">
    <property type="entry name" value="N-alpha-Ac-DABA_deacetylase"/>
</dbReference>
<protein>
    <submittedName>
        <fullName evidence="6">N-alpha-acetyl-L-2,4-diaminobutyric acid deacetylase</fullName>
        <ecNumber evidence="6">3.5.1.-</ecNumber>
    </submittedName>
</protein>
<dbReference type="GO" id="GO:0016788">
    <property type="term" value="F:hydrolase activity, acting on ester bonds"/>
    <property type="evidence" value="ECO:0007669"/>
    <property type="project" value="InterPro"/>
</dbReference>
<evidence type="ECO:0000256" key="3">
    <source>
        <dbReference type="ARBA" id="ARBA00022801"/>
    </source>
</evidence>
<comment type="cofactor">
    <cofactor evidence="1">
        <name>Zn(2+)</name>
        <dbReference type="ChEBI" id="CHEBI:29105"/>
    </cofactor>
</comment>
<evidence type="ECO:0000313" key="7">
    <source>
        <dbReference type="Proteomes" id="UP000068382"/>
    </source>
</evidence>
<dbReference type="SUPFAM" id="SSF53187">
    <property type="entry name" value="Zn-dependent exopeptidases"/>
    <property type="match status" value="1"/>
</dbReference>
<evidence type="ECO:0000256" key="2">
    <source>
        <dbReference type="ARBA" id="ARBA00022723"/>
    </source>
</evidence>